<dbReference type="Pfam" id="PF00005">
    <property type="entry name" value="ABC_tran"/>
    <property type="match status" value="1"/>
</dbReference>
<keyword evidence="4 6" id="KW-0067">ATP-binding</keyword>
<keyword evidence="3" id="KW-0547">Nucleotide-binding</keyword>
<evidence type="ECO:0000313" key="7">
    <source>
        <dbReference type="Proteomes" id="UP001597368"/>
    </source>
</evidence>
<dbReference type="PANTHER" id="PTHR43790:SF9">
    <property type="entry name" value="GALACTOFURANOSE TRANSPORTER ATP-BINDING PROTEIN YTFR"/>
    <property type="match status" value="1"/>
</dbReference>
<evidence type="ECO:0000259" key="5">
    <source>
        <dbReference type="Pfam" id="PF00005"/>
    </source>
</evidence>
<dbReference type="Gene3D" id="3.40.50.300">
    <property type="entry name" value="P-loop containing nucleotide triphosphate hydrolases"/>
    <property type="match status" value="1"/>
</dbReference>
<dbReference type="InterPro" id="IPR027417">
    <property type="entry name" value="P-loop_NTPase"/>
</dbReference>
<dbReference type="InterPro" id="IPR003439">
    <property type="entry name" value="ABC_transporter-like_ATP-bd"/>
</dbReference>
<evidence type="ECO:0000313" key="6">
    <source>
        <dbReference type="EMBL" id="MFD1939827.1"/>
    </source>
</evidence>
<reference evidence="7" key="1">
    <citation type="journal article" date="2019" name="Int. J. Syst. Evol. Microbiol.">
        <title>The Global Catalogue of Microorganisms (GCM) 10K type strain sequencing project: providing services to taxonomists for standard genome sequencing and annotation.</title>
        <authorList>
            <consortium name="The Broad Institute Genomics Platform"/>
            <consortium name="The Broad Institute Genome Sequencing Center for Infectious Disease"/>
            <person name="Wu L."/>
            <person name="Ma J."/>
        </authorList>
    </citation>
    <scope>NUCLEOTIDE SEQUENCE [LARGE SCALE GENOMIC DNA]</scope>
    <source>
        <strain evidence="7">ICMP 6774ER</strain>
    </source>
</reference>
<dbReference type="GO" id="GO:0005524">
    <property type="term" value="F:ATP binding"/>
    <property type="evidence" value="ECO:0007669"/>
    <property type="project" value="UniProtKB-KW"/>
</dbReference>
<dbReference type="EMBL" id="JBHUFV010000097">
    <property type="protein sequence ID" value="MFD1939827.1"/>
    <property type="molecule type" value="Genomic_DNA"/>
</dbReference>
<comment type="caution">
    <text evidence="6">The sequence shown here is derived from an EMBL/GenBank/DDBJ whole genome shotgun (WGS) entry which is preliminary data.</text>
</comment>
<evidence type="ECO:0000256" key="1">
    <source>
        <dbReference type="ARBA" id="ARBA00022448"/>
    </source>
</evidence>
<organism evidence="6 7">
    <name type="scientific">Nonomuraea mangrovi</name>
    <dbReference type="NCBI Taxonomy" id="2316207"/>
    <lineage>
        <taxon>Bacteria</taxon>
        <taxon>Bacillati</taxon>
        <taxon>Actinomycetota</taxon>
        <taxon>Actinomycetes</taxon>
        <taxon>Streptosporangiales</taxon>
        <taxon>Streptosporangiaceae</taxon>
        <taxon>Nonomuraea</taxon>
    </lineage>
</organism>
<dbReference type="Proteomes" id="UP001597368">
    <property type="component" value="Unassembled WGS sequence"/>
</dbReference>
<accession>A0ABW4TCR9</accession>
<gene>
    <name evidence="6" type="ORF">ACFSKW_51065</name>
</gene>
<proteinExistence type="predicted"/>
<sequence length="74" mass="8190">MVRRLASATWRAGELSGGNRQKISLAKWLAAETEILIIDEPTAGIDVRTKGPFHELIWGLCACRKPHPRSSSCM</sequence>
<evidence type="ECO:0000256" key="3">
    <source>
        <dbReference type="ARBA" id="ARBA00022741"/>
    </source>
</evidence>
<dbReference type="InterPro" id="IPR050107">
    <property type="entry name" value="ABC_carbohydrate_import_ATPase"/>
</dbReference>
<name>A0ABW4TCR9_9ACTN</name>
<dbReference type="RefSeq" id="WP_379582470.1">
    <property type="nucleotide sequence ID" value="NZ_JBHUFV010000097.1"/>
</dbReference>
<evidence type="ECO:0000256" key="4">
    <source>
        <dbReference type="ARBA" id="ARBA00022840"/>
    </source>
</evidence>
<keyword evidence="1" id="KW-0813">Transport</keyword>
<dbReference type="PANTHER" id="PTHR43790">
    <property type="entry name" value="CARBOHYDRATE TRANSPORT ATP-BINDING PROTEIN MG119-RELATED"/>
    <property type="match status" value="1"/>
</dbReference>
<evidence type="ECO:0000256" key="2">
    <source>
        <dbReference type="ARBA" id="ARBA00022737"/>
    </source>
</evidence>
<feature type="domain" description="ABC transporter" evidence="5">
    <location>
        <begin position="11"/>
        <end position="43"/>
    </location>
</feature>
<keyword evidence="7" id="KW-1185">Reference proteome</keyword>
<dbReference type="SUPFAM" id="SSF52540">
    <property type="entry name" value="P-loop containing nucleoside triphosphate hydrolases"/>
    <property type="match status" value="1"/>
</dbReference>
<protein>
    <submittedName>
        <fullName evidence="6">ATP-binding cassette domain-containing protein</fullName>
    </submittedName>
</protein>
<keyword evidence="2" id="KW-0677">Repeat</keyword>